<dbReference type="SUPFAM" id="SSF47240">
    <property type="entry name" value="Ferritin-like"/>
    <property type="match status" value="1"/>
</dbReference>
<dbReference type="EMBL" id="BAABCW010000001">
    <property type="protein sequence ID" value="GAA4106844.1"/>
    <property type="molecule type" value="Genomic_DNA"/>
</dbReference>
<dbReference type="CDD" id="cd01043">
    <property type="entry name" value="DPS"/>
    <property type="match status" value="1"/>
</dbReference>
<dbReference type="RefSeq" id="WP_344923875.1">
    <property type="nucleotide sequence ID" value="NZ_BAABCW010000001.1"/>
</dbReference>
<dbReference type="PIRSF" id="PIRSF005900">
    <property type="entry name" value="Dps"/>
    <property type="match status" value="1"/>
</dbReference>
<evidence type="ECO:0000259" key="3">
    <source>
        <dbReference type="Pfam" id="PF00210"/>
    </source>
</evidence>
<feature type="domain" description="Ferritin/DPS" evidence="3">
    <location>
        <begin position="17"/>
        <end position="155"/>
    </location>
</feature>
<evidence type="ECO:0000313" key="5">
    <source>
        <dbReference type="Proteomes" id="UP001500459"/>
    </source>
</evidence>
<comment type="similarity">
    <text evidence="1 2">Belongs to the Dps family.</text>
</comment>
<dbReference type="PRINTS" id="PR01346">
    <property type="entry name" value="HELNAPAPROT"/>
</dbReference>
<organism evidence="4 5">
    <name type="scientific">Aquimarina addita</name>
    <dbReference type="NCBI Taxonomy" id="870485"/>
    <lineage>
        <taxon>Bacteria</taxon>
        <taxon>Pseudomonadati</taxon>
        <taxon>Bacteroidota</taxon>
        <taxon>Flavobacteriia</taxon>
        <taxon>Flavobacteriales</taxon>
        <taxon>Flavobacteriaceae</taxon>
        <taxon>Aquimarina</taxon>
    </lineage>
</organism>
<proteinExistence type="inferred from homology"/>
<evidence type="ECO:0000313" key="4">
    <source>
        <dbReference type="EMBL" id="GAA4106844.1"/>
    </source>
</evidence>
<evidence type="ECO:0000256" key="2">
    <source>
        <dbReference type="RuleBase" id="RU003875"/>
    </source>
</evidence>
<dbReference type="PANTHER" id="PTHR42932">
    <property type="entry name" value="GENERAL STRESS PROTEIN 20U"/>
    <property type="match status" value="1"/>
</dbReference>
<dbReference type="Proteomes" id="UP001500459">
    <property type="component" value="Unassembled WGS sequence"/>
</dbReference>
<evidence type="ECO:0000256" key="1">
    <source>
        <dbReference type="ARBA" id="ARBA00009497"/>
    </source>
</evidence>
<gene>
    <name evidence="4" type="ORF">GCM10022393_01540</name>
</gene>
<comment type="caution">
    <text evidence="4">The sequence shown here is derived from an EMBL/GenBank/DDBJ whole genome shotgun (WGS) entry which is preliminary data.</text>
</comment>
<dbReference type="InterPro" id="IPR002177">
    <property type="entry name" value="DPS_DNA-bd"/>
</dbReference>
<sequence length="169" mass="19633">MNYLDMDKEKLQPVVSELNVLLADYNLYYQKLRGFHWNILGKNFFDLHIKFEELYNDAKIKIDEIAERILTLQFHPTSQFNEYIKIATITETSPLQKDVDMVEELLGDHKKILSQMKIILGHADAAGDEGTIDLIGAYIRELEKSSWMLNAWSKNTSDHLDTSILENKN</sequence>
<dbReference type="InterPro" id="IPR008331">
    <property type="entry name" value="Ferritin_DPS_dom"/>
</dbReference>
<dbReference type="PANTHER" id="PTHR42932:SF1">
    <property type="entry name" value="GENERAL STRESS PROTEIN 20U"/>
    <property type="match status" value="1"/>
</dbReference>
<dbReference type="Pfam" id="PF00210">
    <property type="entry name" value="Ferritin"/>
    <property type="match status" value="1"/>
</dbReference>
<dbReference type="PROSITE" id="PS00818">
    <property type="entry name" value="DPS_1"/>
    <property type="match status" value="1"/>
</dbReference>
<protein>
    <submittedName>
        <fullName evidence="4">Dps family protein</fullName>
    </submittedName>
</protein>
<name>A0ABP7X7Z2_9FLAO</name>
<dbReference type="Gene3D" id="1.20.1260.10">
    <property type="match status" value="1"/>
</dbReference>
<keyword evidence="5" id="KW-1185">Reference proteome</keyword>
<reference evidence="5" key="1">
    <citation type="journal article" date="2019" name="Int. J. Syst. Evol. Microbiol.">
        <title>The Global Catalogue of Microorganisms (GCM) 10K type strain sequencing project: providing services to taxonomists for standard genome sequencing and annotation.</title>
        <authorList>
            <consortium name="The Broad Institute Genomics Platform"/>
            <consortium name="The Broad Institute Genome Sequencing Center for Infectious Disease"/>
            <person name="Wu L."/>
            <person name="Ma J."/>
        </authorList>
    </citation>
    <scope>NUCLEOTIDE SEQUENCE [LARGE SCALE GENOMIC DNA]</scope>
    <source>
        <strain evidence="5">JCM 17106</strain>
    </source>
</reference>
<dbReference type="InterPro" id="IPR009078">
    <property type="entry name" value="Ferritin-like_SF"/>
</dbReference>
<accession>A0ABP7X7Z2</accession>
<dbReference type="InterPro" id="IPR012347">
    <property type="entry name" value="Ferritin-like"/>
</dbReference>
<dbReference type="InterPro" id="IPR023188">
    <property type="entry name" value="DPS_DNA-bd_CS"/>
</dbReference>